<gene>
    <name evidence="1" type="ORF">HKN21_15325</name>
</gene>
<feature type="non-terminal residue" evidence="1">
    <location>
        <position position="1"/>
    </location>
</feature>
<dbReference type="Proteomes" id="UP000547674">
    <property type="component" value="Unassembled WGS sequence"/>
</dbReference>
<dbReference type="InterPro" id="IPR028994">
    <property type="entry name" value="Integrin_alpha_N"/>
</dbReference>
<dbReference type="AlphaFoldDB" id="A0A7Y2H3H7"/>
<evidence type="ECO:0008006" key="3">
    <source>
        <dbReference type="Google" id="ProtNLM"/>
    </source>
</evidence>
<evidence type="ECO:0000313" key="1">
    <source>
        <dbReference type="EMBL" id="NNF08134.1"/>
    </source>
</evidence>
<dbReference type="SUPFAM" id="SSF69318">
    <property type="entry name" value="Integrin alpha N-terminal domain"/>
    <property type="match status" value="1"/>
</dbReference>
<accession>A0A7Y2H3H7</accession>
<protein>
    <recommendedName>
        <fullName evidence="3">VCBS repeat-containing protein</fullName>
    </recommendedName>
</protein>
<evidence type="ECO:0000313" key="2">
    <source>
        <dbReference type="Proteomes" id="UP000547674"/>
    </source>
</evidence>
<proteinExistence type="predicted"/>
<sequence>IDTAEMDGDSYVDIVIGTKTGNNAGGIELWRGTGSGFYKADEAPADGAVLCVDLGPIDIDDNYPDVVAGNGSQTVQAWFVTRGSGDSALLPSYESWGDANAGGEVHAVELAKLEVGSATWGDDPLYDLVIGTEVSATTGEIVIYMNPYVWTLQQ</sequence>
<organism evidence="1 2">
    <name type="scientific">Eiseniibacteriota bacterium</name>
    <dbReference type="NCBI Taxonomy" id="2212470"/>
    <lineage>
        <taxon>Bacteria</taxon>
        <taxon>Candidatus Eiseniibacteriota</taxon>
    </lineage>
</organism>
<dbReference type="EMBL" id="JABDJR010000619">
    <property type="protein sequence ID" value="NNF08134.1"/>
    <property type="molecule type" value="Genomic_DNA"/>
</dbReference>
<comment type="caution">
    <text evidence="1">The sequence shown here is derived from an EMBL/GenBank/DDBJ whole genome shotgun (WGS) entry which is preliminary data.</text>
</comment>
<reference evidence="1 2" key="1">
    <citation type="submission" date="2020-03" db="EMBL/GenBank/DDBJ databases">
        <title>Metabolic flexibility allows generalist bacteria to become dominant in a frequently disturbed ecosystem.</title>
        <authorList>
            <person name="Chen Y.-J."/>
            <person name="Leung P.M."/>
            <person name="Bay S.K."/>
            <person name="Hugenholtz P."/>
            <person name="Kessler A.J."/>
            <person name="Shelley G."/>
            <person name="Waite D.W."/>
            <person name="Cook P.L."/>
            <person name="Greening C."/>
        </authorList>
    </citation>
    <scope>NUCLEOTIDE SEQUENCE [LARGE SCALE GENOMIC DNA]</scope>
    <source>
        <strain evidence="1">SS_bin_28</strain>
    </source>
</reference>
<name>A0A7Y2H3H7_UNCEI</name>